<dbReference type="EMBL" id="MK500579">
    <property type="protein sequence ID" value="QBK92663.1"/>
    <property type="molecule type" value="Genomic_DNA"/>
</dbReference>
<accession>A0A481Z9S6</accession>
<protein>
    <submittedName>
        <fullName evidence="1">Uncharacterized protein</fullName>
    </submittedName>
</protein>
<organism evidence="1">
    <name type="scientific">Pithovirus LCPAC401</name>
    <dbReference type="NCBI Taxonomy" id="2506595"/>
    <lineage>
        <taxon>Viruses</taxon>
        <taxon>Pithoviruses</taxon>
    </lineage>
</organism>
<name>A0A481Z9S6_9VIRU</name>
<sequence>MTSPQEHKIIFIPGEYRPSYLMMKQKLIECFRDSDTKSSDTSLDMLATLYITKALYGCTYQPEIEKHFK</sequence>
<gene>
    <name evidence="1" type="ORF">LCPAC401_03010</name>
</gene>
<proteinExistence type="predicted"/>
<evidence type="ECO:0000313" key="1">
    <source>
        <dbReference type="EMBL" id="QBK92663.1"/>
    </source>
</evidence>
<reference evidence="1" key="1">
    <citation type="journal article" date="2019" name="MBio">
        <title>Virus Genomes from Deep Sea Sediments Expand the Ocean Megavirome and Support Independent Origins of Viral Gigantism.</title>
        <authorList>
            <person name="Backstrom D."/>
            <person name="Yutin N."/>
            <person name="Jorgensen S.L."/>
            <person name="Dharamshi J."/>
            <person name="Homa F."/>
            <person name="Zaremba-Niedwiedzka K."/>
            <person name="Spang A."/>
            <person name="Wolf Y.I."/>
            <person name="Koonin E.V."/>
            <person name="Ettema T.J."/>
        </authorList>
    </citation>
    <scope>NUCLEOTIDE SEQUENCE</scope>
</reference>